<reference evidence="12 13" key="1">
    <citation type="submission" date="2017-11" db="EMBL/GenBank/DDBJ databases">
        <title>Isolation and Characterization of Methanogenic Archaea from Saline Meromictic Lake at Siberia.</title>
        <authorList>
            <person name="Shen Y."/>
            <person name="Huang H.-H."/>
            <person name="Lai M.-C."/>
            <person name="Chen S.-C."/>
        </authorList>
    </citation>
    <scope>NUCLEOTIDE SEQUENCE [LARGE SCALE GENOMIC DNA]</scope>
    <source>
        <strain evidence="12 13">SY-01</strain>
    </source>
</reference>
<evidence type="ECO:0000259" key="10">
    <source>
        <dbReference type="PROSITE" id="PS51194"/>
    </source>
</evidence>
<dbReference type="Gene3D" id="3.40.50.300">
    <property type="entry name" value="P-loop containing nucleotide triphosphate hydrolases"/>
    <property type="match status" value="2"/>
</dbReference>
<dbReference type="InterPro" id="IPR000629">
    <property type="entry name" value="RNA-helicase_DEAD-box_CS"/>
</dbReference>
<feature type="domain" description="DEAD-box RNA helicase Q" evidence="11">
    <location>
        <begin position="4"/>
        <end position="32"/>
    </location>
</feature>
<evidence type="ECO:0000313" key="12">
    <source>
        <dbReference type="EMBL" id="TGC08353.1"/>
    </source>
</evidence>
<keyword evidence="5 8" id="KW-0067">ATP-binding</keyword>
<dbReference type="Pfam" id="PF25399">
    <property type="entry name" value="DeaD_dimer"/>
    <property type="match status" value="1"/>
</dbReference>
<dbReference type="GO" id="GO:0003724">
    <property type="term" value="F:RNA helicase activity"/>
    <property type="evidence" value="ECO:0007669"/>
    <property type="project" value="InterPro"/>
</dbReference>
<keyword evidence="6" id="KW-0346">Stress response</keyword>
<dbReference type="InterPro" id="IPR050079">
    <property type="entry name" value="DEAD_box_RNA_helicase"/>
</dbReference>
<dbReference type="GO" id="GO:0016787">
    <property type="term" value="F:hydrolase activity"/>
    <property type="evidence" value="ECO:0007669"/>
    <property type="project" value="UniProtKB-KW"/>
</dbReference>
<dbReference type="PROSITE" id="PS51192">
    <property type="entry name" value="HELICASE_ATP_BIND_1"/>
    <property type="match status" value="1"/>
</dbReference>
<dbReference type="InterPro" id="IPR014014">
    <property type="entry name" value="RNA_helicase_DEAD_Q_motif"/>
</dbReference>
<dbReference type="GO" id="GO:0140097">
    <property type="term" value="F:catalytic activity, acting on DNA"/>
    <property type="evidence" value="ECO:0007669"/>
    <property type="project" value="UniProtKB-ARBA"/>
</dbReference>
<evidence type="ECO:0000256" key="5">
    <source>
        <dbReference type="ARBA" id="ARBA00022840"/>
    </source>
</evidence>
<dbReference type="GO" id="GO:0003676">
    <property type="term" value="F:nucleic acid binding"/>
    <property type="evidence" value="ECO:0007669"/>
    <property type="project" value="InterPro"/>
</dbReference>
<keyword evidence="4 8" id="KW-0347">Helicase</keyword>
<dbReference type="InterPro" id="IPR044742">
    <property type="entry name" value="DEAD/DEAH_RhlB"/>
</dbReference>
<evidence type="ECO:0000256" key="2">
    <source>
        <dbReference type="ARBA" id="ARBA00022741"/>
    </source>
</evidence>
<dbReference type="InterPro" id="IPR027417">
    <property type="entry name" value="P-loop_NTPase"/>
</dbReference>
<dbReference type="CDD" id="cd18787">
    <property type="entry name" value="SF2_C_DEAD"/>
    <property type="match status" value="1"/>
</dbReference>
<feature type="short sequence motif" description="Q motif" evidence="7">
    <location>
        <begin position="4"/>
        <end position="32"/>
    </location>
</feature>
<accession>A0A4E0PU90</accession>
<evidence type="ECO:0000256" key="6">
    <source>
        <dbReference type="ARBA" id="ARBA00023016"/>
    </source>
</evidence>
<dbReference type="SMART" id="SM00487">
    <property type="entry name" value="DEXDc"/>
    <property type="match status" value="1"/>
</dbReference>
<proteinExistence type="inferred from homology"/>
<protein>
    <submittedName>
        <fullName evidence="12">ATP-dependent RNA helicase</fullName>
    </submittedName>
</protein>
<evidence type="ECO:0000256" key="1">
    <source>
        <dbReference type="ARBA" id="ARBA00022490"/>
    </source>
</evidence>
<comment type="caution">
    <text evidence="12">The sequence shown here is derived from an EMBL/GenBank/DDBJ whole genome shotgun (WGS) entry which is preliminary data.</text>
</comment>
<dbReference type="InterPro" id="IPR014001">
    <property type="entry name" value="Helicase_ATP-bd"/>
</dbReference>
<dbReference type="PANTHER" id="PTHR47959:SF13">
    <property type="entry name" value="ATP-DEPENDENT RNA HELICASE RHLE"/>
    <property type="match status" value="1"/>
</dbReference>
<name>A0A4E0PU90_9EURY</name>
<dbReference type="GO" id="GO:0005829">
    <property type="term" value="C:cytosol"/>
    <property type="evidence" value="ECO:0007669"/>
    <property type="project" value="TreeGrafter"/>
</dbReference>
<dbReference type="PROSITE" id="PS51195">
    <property type="entry name" value="Q_MOTIF"/>
    <property type="match status" value="1"/>
</dbReference>
<dbReference type="PROSITE" id="PS00039">
    <property type="entry name" value="DEAD_ATP_HELICASE"/>
    <property type="match status" value="1"/>
</dbReference>
<dbReference type="SUPFAM" id="SSF52540">
    <property type="entry name" value="P-loop containing nucleoside triphosphate hydrolases"/>
    <property type="match status" value="1"/>
</dbReference>
<dbReference type="InterPro" id="IPR001650">
    <property type="entry name" value="Helicase_C-like"/>
</dbReference>
<gene>
    <name evidence="12" type="ORF">CUN85_09775</name>
</gene>
<dbReference type="FunFam" id="3.40.50.300:FF:000108">
    <property type="entry name" value="ATP-dependent RNA helicase RhlE"/>
    <property type="match status" value="1"/>
</dbReference>
<evidence type="ECO:0000256" key="8">
    <source>
        <dbReference type="RuleBase" id="RU000492"/>
    </source>
</evidence>
<dbReference type="SMART" id="SM00490">
    <property type="entry name" value="HELICc"/>
    <property type="match status" value="1"/>
</dbReference>
<dbReference type="InterPro" id="IPR057325">
    <property type="entry name" value="DeaD_dimer"/>
</dbReference>
<keyword evidence="1" id="KW-0963">Cytoplasm</keyword>
<dbReference type="InterPro" id="IPR011545">
    <property type="entry name" value="DEAD/DEAH_box_helicase_dom"/>
</dbReference>
<feature type="domain" description="Helicase ATP-binding" evidence="9">
    <location>
        <begin position="35"/>
        <end position="206"/>
    </location>
</feature>
<dbReference type="PROSITE" id="PS51194">
    <property type="entry name" value="HELICASE_CTER"/>
    <property type="match status" value="1"/>
</dbReference>
<dbReference type="CDD" id="cd00268">
    <property type="entry name" value="DEADc"/>
    <property type="match status" value="1"/>
</dbReference>
<dbReference type="Pfam" id="PF00270">
    <property type="entry name" value="DEAD"/>
    <property type="match status" value="1"/>
</dbReference>
<dbReference type="OrthoDB" id="4631at2157"/>
<dbReference type="GO" id="GO:0005524">
    <property type="term" value="F:ATP binding"/>
    <property type="evidence" value="ECO:0007669"/>
    <property type="project" value="UniProtKB-KW"/>
</dbReference>
<dbReference type="EMBL" id="PGGK01000010">
    <property type="protein sequence ID" value="TGC08353.1"/>
    <property type="molecule type" value="Genomic_DNA"/>
</dbReference>
<dbReference type="Pfam" id="PF00271">
    <property type="entry name" value="Helicase_C"/>
    <property type="match status" value="1"/>
</dbReference>
<keyword evidence="2 8" id="KW-0547">Nucleotide-binding</keyword>
<keyword evidence="3 8" id="KW-0378">Hydrolase</keyword>
<evidence type="ECO:0000259" key="11">
    <source>
        <dbReference type="PROSITE" id="PS51195"/>
    </source>
</evidence>
<feature type="domain" description="Helicase C-terminal" evidence="10">
    <location>
        <begin position="217"/>
        <end position="378"/>
    </location>
</feature>
<comment type="similarity">
    <text evidence="8">Belongs to the DEAD box helicase family.</text>
</comment>
<keyword evidence="13" id="KW-1185">Reference proteome</keyword>
<evidence type="ECO:0000259" key="9">
    <source>
        <dbReference type="PROSITE" id="PS51192"/>
    </source>
</evidence>
<dbReference type="PANTHER" id="PTHR47959">
    <property type="entry name" value="ATP-DEPENDENT RNA HELICASE RHLE-RELATED"/>
    <property type="match status" value="1"/>
</dbReference>
<dbReference type="Proteomes" id="UP000297295">
    <property type="component" value="Unassembled WGS sequence"/>
</dbReference>
<evidence type="ECO:0000256" key="4">
    <source>
        <dbReference type="ARBA" id="ARBA00022806"/>
    </source>
</evidence>
<organism evidence="12 13">
    <name type="scientific">Methanolobus halotolerans</name>
    <dbReference type="NCBI Taxonomy" id="2052935"/>
    <lineage>
        <taxon>Archaea</taxon>
        <taxon>Methanobacteriati</taxon>
        <taxon>Methanobacteriota</taxon>
        <taxon>Stenosarchaea group</taxon>
        <taxon>Methanomicrobia</taxon>
        <taxon>Methanosarcinales</taxon>
        <taxon>Methanosarcinaceae</taxon>
        <taxon>Methanolobus</taxon>
    </lineage>
</organism>
<dbReference type="RefSeq" id="WP_135390131.1">
    <property type="nucleotide sequence ID" value="NZ_PGGK01000010.1"/>
</dbReference>
<dbReference type="AlphaFoldDB" id="A0A4E0PU90"/>
<evidence type="ECO:0000256" key="7">
    <source>
        <dbReference type="PROSITE-ProRule" id="PRU00552"/>
    </source>
</evidence>
<sequence length="434" mass="49025">MENKTFKDLNLSEETIRSIREMGYLEPTEIQSQAIPLIMEGKDIIGQAKTGTGKTAAFGIPLAELIDQDTELTQAMILCPTRELANQVAEELAGISKYKKGLSITAVYGGRSMGQQTQDLENGVQIVVGTPGRIIDHIERQHIKMDNIRTMILDEADEMLKMGFREAIEKILDLSPKKRQTLLFSATMPKPILRITDVYMQSPQHIKITGKEMTVPEVKQYYYEMKDNMKVEALHRLIDVENIRLALVFCNTIKEVDKLYIKLGSRGHAVETLHGDIKQKRREKTIGNLQEEKINIIIATDVAARGIDIDNIEAVVNYDLPQEIETYIHRIGRTARAGRPGTAYSFVSKNEIGKLTSIQRHTKTKIVPREIPSVKDVEKVKEAQVADRVRMSIRSGNLQRYDEWVEKLAAEGISHREIAASLAKLLLKEGKNRP</sequence>
<evidence type="ECO:0000313" key="13">
    <source>
        <dbReference type="Proteomes" id="UP000297295"/>
    </source>
</evidence>
<evidence type="ECO:0000256" key="3">
    <source>
        <dbReference type="ARBA" id="ARBA00022801"/>
    </source>
</evidence>